<feature type="compositionally biased region" description="Basic and acidic residues" evidence="1">
    <location>
        <begin position="1010"/>
        <end position="1027"/>
    </location>
</feature>
<feature type="compositionally biased region" description="Low complexity" evidence="1">
    <location>
        <begin position="518"/>
        <end position="532"/>
    </location>
</feature>
<dbReference type="OrthoDB" id="548295at2759"/>
<dbReference type="GeneID" id="6080414"/>
<sequence>MEEDNELLDWGNEDDEHQDLHRKGSIEQRGDVDEMEDAVSLGEDEDEQGYFAYQREHEDASGSLGDKDLISRPASPQNLTAHSNSSDHQSHHSSQDVIQDSSSTLNRPPSSRDSPRRRQNSKNNHSPQRSSSLSANALRLTHALPPKPVVANVPYLPPSHPSIVEATSMVSATRTAGRESKKSNGVSASAGNGKSTSSAAVERDSSLPSEWEVRHPRSGGGVYYYNSETHQSTWTRPPSLRATRGTSASQPDFDITEASKHPSSSNPLSYEDRHYRPAGSEPVPPTESRSNDRTQEASNAHYHRQDEYAVTPPASPTRYRDRERARSLSPNLEPEAAYSRSRDRESRSGRNSQRPGRGRVATNADSPIQHREREHPSAGPDYPERHWGRPPPVPPTEYTSKNDHSTRRPPRQRQQGDDTSFEHVADDRDRAPLRRSASNRVSNRDREPETREHLVQNPSIPTSRHRSPPPHMRDRDVPSYDPAREREQKMIEDPQARSAHPPSSSRREKPPRLNNRLVPTTAPSSATASVTSDGPPARHRDYIPSEDVEYSHRRGVDRERERDLDRSRGHDELNRHANSQPMIPVDSVPSYSRSRPGRDYDLERMQPPVDHERLSMALDPAEQLSRRSRVPLPPQEMSFRDTVTARPGPPTHDVDYHNREPPRQSFAPPTHSPPRNQFPRSGPPIQSVNGMPPTGPRQQQLDVFSTSRLARPLPSGSAGPDYPGDRSRSARQQRDRGPSYVQRPGPPPIDTRIDVDRDEPMSSSRYPPSPPMRSAESASRGMYADRENANAEAPKAPRAMKHPSTSPTASYGPLPPVGRSRERSPPFSAPPGGDSRDGRRDYDPRPDGGVAWRGDRSGPGQHLPPPVERGFPPRRGDTRGGRPPVFASRPVPVSGTNNIPIGVKRPFDGNAPPPHEPPLVPPMNRYNQNPGPIPPPVLVPNAGYDSRDFPPGKAIYERVRNYLYHCPEPTRRPEDPFPPQPYERRQVPPAPAPAPAPAPPSGPPSAPPADENKPRREARKSRFDKPAELAPRAWVPREPSPSSDVAVHAANVEKEGKAPTPPPVSREPSATSPTWDLPDRPPPSSRFSVDESKSDARSVSSRSGPVTDENRPKELLERFSTPPVRTGDGGPPNNGPRQSHALPPNPTTHHRETHTFPQDSAPGWSDARRGYEDGRPRSRWGEPRRDGPVNQHSVLEPSASRMVVDEPPVHSRPEEYSETRTSKPIRIRRPPMGSGPNVTAQTRVASTASIDSYIPSEQAAPAIYEREGYDLAKRIERPPGPRRGGSLLDRLSLDDGPPPPVITANNTPQQPSLRDRVQLVPAKRDREDMMGDYYDTSFDGDDGGIDSLSKRQRQKGVKPRRGRRRGGPGGMP</sequence>
<feature type="compositionally biased region" description="Basic and acidic residues" evidence="1">
    <location>
        <begin position="723"/>
        <end position="737"/>
    </location>
</feature>
<feature type="compositionally biased region" description="Acidic residues" evidence="1">
    <location>
        <begin position="33"/>
        <end position="48"/>
    </location>
</feature>
<dbReference type="SMART" id="SM00456">
    <property type="entry name" value="WW"/>
    <property type="match status" value="1"/>
</dbReference>
<dbReference type="InterPro" id="IPR001202">
    <property type="entry name" value="WW_dom"/>
</dbReference>
<dbReference type="KEGG" id="lbc:LACBIDRAFT_295028"/>
<dbReference type="HOGENOM" id="CLU_256207_0_0_1"/>
<feature type="compositionally biased region" description="Polar residues" evidence="1">
    <location>
        <begin position="1303"/>
        <end position="1312"/>
    </location>
</feature>
<feature type="compositionally biased region" description="Polar residues" evidence="1">
    <location>
        <begin position="226"/>
        <end position="236"/>
    </location>
</feature>
<feature type="compositionally biased region" description="Pro residues" evidence="1">
    <location>
        <begin position="911"/>
        <end position="921"/>
    </location>
</feature>
<feature type="compositionally biased region" description="Basic and acidic residues" evidence="1">
    <location>
        <begin position="536"/>
        <end position="575"/>
    </location>
</feature>
<organism evidence="4">
    <name type="scientific">Laccaria bicolor (strain S238N-H82 / ATCC MYA-4686)</name>
    <name type="common">Bicoloured deceiver</name>
    <name type="synonym">Laccaria laccata var. bicolor</name>
    <dbReference type="NCBI Taxonomy" id="486041"/>
    <lineage>
        <taxon>Eukaryota</taxon>
        <taxon>Fungi</taxon>
        <taxon>Dikarya</taxon>
        <taxon>Basidiomycota</taxon>
        <taxon>Agaricomycotina</taxon>
        <taxon>Agaricomycetes</taxon>
        <taxon>Agaricomycetidae</taxon>
        <taxon>Agaricales</taxon>
        <taxon>Agaricineae</taxon>
        <taxon>Hydnangiaceae</taxon>
        <taxon>Laccaria</taxon>
    </lineage>
</organism>
<gene>
    <name evidence="3" type="ORF">LACBIDRAFT_295028</name>
</gene>
<feature type="compositionally biased region" description="Basic and acidic residues" evidence="1">
    <location>
        <begin position="751"/>
        <end position="760"/>
    </location>
</feature>
<feature type="compositionally biased region" description="Pro residues" evidence="1">
    <location>
        <begin position="988"/>
        <end position="1007"/>
    </location>
</feature>
<feature type="compositionally biased region" description="Polar residues" evidence="1">
    <location>
        <begin position="673"/>
        <end position="689"/>
    </location>
</feature>
<dbReference type="Gene3D" id="2.20.70.10">
    <property type="match status" value="1"/>
</dbReference>
<feature type="compositionally biased region" description="Basic and acidic residues" evidence="1">
    <location>
        <begin position="1313"/>
        <end position="1329"/>
    </location>
</feature>
<feature type="domain" description="WW" evidence="2">
    <location>
        <begin position="205"/>
        <end position="239"/>
    </location>
</feature>
<feature type="compositionally biased region" description="Basic and acidic residues" evidence="1">
    <location>
        <begin position="368"/>
        <end position="387"/>
    </location>
</feature>
<dbReference type="PROSITE" id="PS50020">
    <property type="entry name" value="WW_DOMAIN_2"/>
    <property type="match status" value="1"/>
</dbReference>
<feature type="compositionally biased region" description="Basic and acidic residues" evidence="1">
    <location>
        <begin position="442"/>
        <end position="454"/>
    </location>
</feature>
<feature type="region of interest" description="Disordered" evidence="1">
    <location>
        <begin position="1"/>
        <end position="950"/>
    </location>
</feature>
<proteinExistence type="predicted"/>
<feature type="compositionally biased region" description="Basic and acidic residues" evidence="1">
    <location>
        <begin position="1166"/>
        <end position="1187"/>
    </location>
</feature>
<evidence type="ECO:0000256" key="1">
    <source>
        <dbReference type="SAM" id="MobiDB-lite"/>
    </source>
</evidence>
<dbReference type="PROSITE" id="PS01159">
    <property type="entry name" value="WW_DOMAIN_1"/>
    <property type="match status" value="1"/>
</dbReference>
<dbReference type="InterPro" id="IPR036020">
    <property type="entry name" value="WW_dom_sf"/>
</dbReference>
<feature type="region of interest" description="Disordered" evidence="1">
    <location>
        <begin position="966"/>
        <end position="1239"/>
    </location>
</feature>
<evidence type="ECO:0000313" key="4">
    <source>
        <dbReference type="Proteomes" id="UP000001194"/>
    </source>
</evidence>
<protein>
    <submittedName>
        <fullName evidence="3">Predicted protein</fullName>
    </submittedName>
</protein>
<feature type="compositionally biased region" description="Basic and acidic residues" evidence="1">
    <location>
        <begin position="54"/>
        <end position="70"/>
    </location>
</feature>
<feature type="compositionally biased region" description="Polar residues" evidence="1">
    <location>
        <begin position="183"/>
        <end position="199"/>
    </location>
</feature>
<dbReference type="RefSeq" id="XP_001884802.1">
    <property type="nucleotide sequence ID" value="XM_001884767.1"/>
</dbReference>
<feature type="compositionally biased region" description="Basic and acidic residues" evidence="1">
    <location>
        <begin position="1203"/>
        <end position="1221"/>
    </location>
</feature>
<dbReference type="EMBL" id="DS547117">
    <property type="protein sequence ID" value="EDR04630.1"/>
    <property type="molecule type" value="Genomic_DNA"/>
</dbReference>
<feature type="compositionally biased region" description="Basic and acidic residues" evidence="1">
    <location>
        <begin position="596"/>
        <end position="614"/>
    </location>
</feature>
<feature type="compositionally biased region" description="Basic and acidic residues" evidence="1">
    <location>
        <begin position="414"/>
        <end position="432"/>
    </location>
</feature>
<dbReference type="InParanoid" id="B0DLC8"/>
<dbReference type="Pfam" id="PF00397">
    <property type="entry name" value="WW"/>
    <property type="match status" value="1"/>
</dbReference>
<accession>B0DLC8</accession>
<feature type="region of interest" description="Disordered" evidence="1">
    <location>
        <begin position="1273"/>
        <end position="1372"/>
    </location>
</feature>
<feature type="compositionally biased region" description="Basic and acidic residues" evidence="1">
    <location>
        <begin position="471"/>
        <end position="495"/>
    </location>
</feature>
<feature type="compositionally biased region" description="Basic and acidic residues" evidence="1">
    <location>
        <begin position="1108"/>
        <end position="1117"/>
    </location>
</feature>
<feature type="compositionally biased region" description="Basic residues" evidence="1">
    <location>
        <begin position="1350"/>
        <end position="1366"/>
    </location>
</feature>
<evidence type="ECO:0000259" key="2">
    <source>
        <dbReference type="PROSITE" id="PS50020"/>
    </source>
</evidence>
<feature type="compositionally biased region" description="Acidic residues" evidence="1">
    <location>
        <begin position="1"/>
        <end position="17"/>
    </location>
</feature>
<feature type="compositionally biased region" description="Polar residues" evidence="1">
    <location>
        <begin position="696"/>
        <end position="708"/>
    </location>
</feature>
<keyword evidence="4" id="KW-1185">Reference proteome</keyword>
<feature type="compositionally biased region" description="Basic and acidic residues" evidence="1">
    <location>
        <begin position="18"/>
        <end position="32"/>
    </location>
</feature>
<feature type="compositionally biased region" description="Low complexity" evidence="1">
    <location>
        <begin position="95"/>
        <end position="112"/>
    </location>
</feature>
<feature type="compositionally biased region" description="Basic and acidic residues" evidence="1">
    <location>
        <begin position="201"/>
        <end position="215"/>
    </location>
</feature>
<dbReference type="Proteomes" id="UP000001194">
    <property type="component" value="Unassembled WGS sequence"/>
</dbReference>
<feature type="compositionally biased region" description="Basic and acidic residues" evidence="1">
    <location>
        <begin position="652"/>
        <end position="662"/>
    </location>
</feature>
<reference evidence="3 4" key="1">
    <citation type="journal article" date="2008" name="Nature">
        <title>The genome of Laccaria bicolor provides insights into mycorrhizal symbiosis.</title>
        <authorList>
            <person name="Martin F."/>
            <person name="Aerts A."/>
            <person name="Ahren D."/>
            <person name="Brun A."/>
            <person name="Danchin E.G.J."/>
            <person name="Duchaussoy F."/>
            <person name="Gibon J."/>
            <person name="Kohler A."/>
            <person name="Lindquist E."/>
            <person name="Pereda V."/>
            <person name="Salamov A."/>
            <person name="Shapiro H.J."/>
            <person name="Wuyts J."/>
            <person name="Blaudez D."/>
            <person name="Buee M."/>
            <person name="Brokstein P."/>
            <person name="Canbaeck B."/>
            <person name="Cohen D."/>
            <person name="Courty P.E."/>
            <person name="Coutinho P.M."/>
            <person name="Delaruelle C."/>
            <person name="Detter J.C."/>
            <person name="Deveau A."/>
            <person name="DiFazio S."/>
            <person name="Duplessis S."/>
            <person name="Fraissinet-Tachet L."/>
            <person name="Lucic E."/>
            <person name="Frey-Klett P."/>
            <person name="Fourrey C."/>
            <person name="Feussner I."/>
            <person name="Gay G."/>
            <person name="Grimwood J."/>
            <person name="Hoegger P.J."/>
            <person name="Jain P."/>
            <person name="Kilaru S."/>
            <person name="Labbe J."/>
            <person name="Lin Y.C."/>
            <person name="Legue V."/>
            <person name="Le Tacon F."/>
            <person name="Marmeisse R."/>
            <person name="Melayah D."/>
            <person name="Montanini B."/>
            <person name="Muratet M."/>
            <person name="Nehls U."/>
            <person name="Niculita-Hirzel H."/>
            <person name="Oudot-Le Secq M.P."/>
            <person name="Peter M."/>
            <person name="Quesneville H."/>
            <person name="Rajashekar B."/>
            <person name="Reich M."/>
            <person name="Rouhier N."/>
            <person name="Schmutz J."/>
            <person name="Yin T."/>
            <person name="Chalot M."/>
            <person name="Henrissat B."/>
            <person name="Kuees U."/>
            <person name="Lucas S."/>
            <person name="Van de Peer Y."/>
            <person name="Podila G.K."/>
            <person name="Polle A."/>
            <person name="Pukkila P.J."/>
            <person name="Richardson P.M."/>
            <person name="Rouze P."/>
            <person name="Sanders I.R."/>
            <person name="Stajich J.E."/>
            <person name="Tunlid A."/>
            <person name="Tuskan G."/>
            <person name="Grigoriev I.V."/>
        </authorList>
    </citation>
    <scope>NUCLEOTIDE SEQUENCE [LARGE SCALE GENOMIC DNA]</scope>
    <source>
        <strain evidence="4">S238N-H82 / ATCC MYA-4686</strain>
    </source>
</reference>
<feature type="compositionally biased region" description="Low complexity" evidence="1">
    <location>
        <begin position="129"/>
        <end position="140"/>
    </location>
</feature>
<feature type="compositionally biased region" description="Basic and acidic residues" evidence="1">
    <location>
        <begin position="834"/>
        <end position="846"/>
    </location>
</feature>
<name>B0DLC8_LACBS</name>
<dbReference type="SUPFAM" id="SSF51045">
    <property type="entry name" value="WW domain"/>
    <property type="match status" value="1"/>
</dbReference>
<evidence type="ECO:0000313" key="3">
    <source>
        <dbReference type="EMBL" id="EDR04630.1"/>
    </source>
</evidence>
<dbReference type="CDD" id="cd00201">
    <property type="entry name" value="WW"/>
    <property type="match status" value="1"/>
</dbReference>